<reference evidence="1 2" key="1">
    <citation type="journal article" date="2006" name="Genome Biol.">
        <title>Genomic analysis reveals that Pseudomonas aeruginosa virulence is combinatorial.</title>
        <authorList>
            <person name="Lee D.G."/>
            <person name="Urbach J.M."/>
            <person name="Wu G."/>
            <person name="Liberati N.T."/>
            <person name="Feinbaum R.L."/>
            <person name="Miyata S."/>
            <person name="Diggins L.T."/>
            <person name="He J."/>
            <person name="Saucier M."/>
            <person name="Deziel E."/>
            <person name="Friedman L."/>
            <person name="Li L."/>
            <person name="Grills G."/>
            <person name="Montgomery K."/>
            <person name="Kucherlapati R."/>
            <person name="Rahme L.G."/>
            <person name="Ausubel F.M."/>
        </authorList>
    </citation>
    <scope>NUCLEOTIDE SEQUENCE [LARGE SCALE GENOMIC DNA]</scope>
    <source>
        <strain evidence="1 2">UCBPP-PA14</strain>
    </source>
</reference>
<proteinExistence type="predicted"/>
<dbReference type="BioCyc" id="PAER208963:G1G74-104-MONOMER"/>
<evidence type="ECO:0000313" key="2">
    <source>
        <dbReference type="Proteomes" id="UP000000653"/>
    </source>
</evidence>
<sequence>MSFEKNHFSYLHGVVQSRTTIRAVAQIDQLTEQGAANATLIKWNLSSPPPAAFNLAWYCTRMAIQKVPRGGGIELIYMGPDGHMGYGTANGDSEAPIWPAGEGPDVYGVLRDLQGIGDGVYAVGMGRQVYRRDPSGAWQRKDAGTLQDRELMDVVGFNAIHGLDEADLYAVGYAGEVWRCGNGRWEHLDSPTNVILNAVHMLPDRRVVVAGKNGFLMIGSASAWKVVETGLDAQIWDVQYFNDDIYLATSNALYRLDAHHVPQQVDMRLCGPVTCGQLHAGDGILLSTGRKHQCWSDDGSVWHDLT</sequence>
<dbReference type="EMBL" id="CP000438">
    <property type="protein sequence ID" value="ABJ15057.1"/>
    <property type="molecule type" value="Genomic_DNA"/>
</dbReference>
<dbReference type="KEGG" id="pau:PA14_01220"/>
<dbReference type="HOGENOM" id="CLU_1111020_0_0_6"/>
<dbReference type="AlphaFoldDB" id="A0A0H2ZK33"/>
<organism evidence="1 2">
    <name type="scientific">Pseudomonas aeruginosa (strain UCBPP-PA14)</name>
    <dbReference type="NCBI Taxonomy" id="208963"/>
    <lineage>
        <taxon>Bacteria</taxon>
        <taxon>Pseudomonadati</taxon>
        <taxon>Pseudomonadota</taxon>
        <taxon>Gammaproteobacteria</taxon>
        <taxon>Pseudomonadales</taxon>
        <taxon>Pseudomonadaceae</taxon>
        <taxon>Pseudomonas</taxon>
    </lineage>
</organism>
<protein>
    <submittedName>
        <fullName evidence="1">Uncharacterized protein</fullName>
    </submittedName>
</protein>
<evidence type="ECO:0000313" key="1">
    <source>
        <dbReference type="EMBL" id="ABJ15057.1"/>
    </source>
</evidence>
<accession>A0A0H2ZK33</accession>
<name>A0A0H2ZK33_PSEAB</name>
<dbReference type="RefSeq" id="WP_003136994.1">
    <property type="nucleotide sequence ID" value="NC_008463.1"/>
</dbReference>
<dbReference type="Proteomes" id="UP000000653">
    <property type="component" value="Chromosome"/>
</dbReference>
<gene>
    <name evidence="1" type="ordered locus">PA14_01220</name>
</gene>